<protein>
    <recommendedName>
        <fullName evidence="7">Fluorescent protein</fullName>
    </recommendedName>
</protein>
<dbReference type="InterPro" id="IPR009017">
    <property type="entry name" value="GFP"/>
</dbReference>
<dbReference type="Pfam" id="PF01353">
    <property type="entry name" value="GFP"/>
    <property type="match status" value="1"/>
</dbReference>
<dbReference type="InterPro" id="IPR011584">
    <property type="entry name" value="GFP-related"/>
</dbReference>
<comment type="similarity">
    <text evidence="1">Belongs to the GFP family.</text>
</comment>
<evidence type="ECO:0000256" key="3">
    <source>
        <dbReference type="ARBA" id="ARBA00023223"/>
    </source>
</evidence>
<dbReference type="Proteomes" id="UP001159405">
    <property type="component" value="Unassembled WGS sequence"/>
</dbReference>
<evidence type="ECO:0000313" key="5">
    <source>
        <dbReference type="EMBL" id="CAH3046086.1"/>
    </source>
</evidence>
<dbReference type="SUPFAM" id="SSF54511">
    <property type="entry name" value="GFP-like"/>
    <property type="match status" value="1"/>
</dbReference>
<organism evidence="5 6">
    <name type="scientific">Porites lobata</name>
    <dbReference type="NCBI Taxonomy" id="104759"/>
    <lineage>
        <taxon>Eukaryota</taxon>
        <taxon>Metazoa</taxon>
        <taxon>Cnidaria</taxon>
        <taxon>Anthozoa</taxon>
        <taxon>Hexacorallia</taxon>
        <taxon>Scleractinia</taxon>
        <taxon>Fungiina</taxon>
        <taxon>Poritidae</taxon>
        <taxon>Porites</taxon>
    </lineage>
</organism>
<comment type="caution">
    <text evidence="5">The sequence shown here is derived from an EMBL/GenBank/DDBJ whole genome shotgun (WGS) entry which is preliminary data.</text>
</comment>
<sequence>MSVIAKQMTYKVYMSGTVNGHYFEVEGDGKGKPYEGEQTVKLTVTKGGPLPFAWDILSPQSQYGSIPFTKYPEDIPDYVKQSFPEGYTWERIMNFEDGAVCTVSNDFQHPRQLFHLQYQVLWFELASQWTCYAEEDTGLGTQH</sequence>
<dbReference type="Gene3D" id="2.40.155.10">
    <property type="entry name" value="Green fluorescent protein"/>
    <property type="match status" value="1"/>
</dbReference>
<keyword evidence="4" id="KW-0599">Photoprotein</keyword>
<proteinExistence type="inferred from homology"/>
<keyword evidence="3" id="KW-0455">Luminescence</keyword>
<gene>
    <name evidence="5" type="ORF">PLOB_00008353</name>
</gene>
<evidence type="ECO:0008006" key="7">
    <source>
        <dbReference type="Google" id="ProtNLM"/>
    </source>
</evidence>
<keyword evidence="2" id="KW-0157">Chromophore</keyword>
<dbReference type="EMBL" id="CALNXK010000014">
    <property type="protein sequence ID" value="CAH3046086.1"/>
    <property type="molecule type" value="Genomic_DNA"/>
</dbReference>
<evidence type="ECO:0000256" key="1">
    <source>
        <dbReference type="ARBA" id="ARBA00008949"/>
    </source>
</evidence>
<evidence type="ECO:0000256" key="2">
    <source>
        <dbReference type="ARBA" id="ARBA00022991"/>
    </source>
</evidence>
<keyword evidence="6" id="KW-1185">Reference proteome</keyword>
<accession>A0ABN8NEU1</accession>
<evidence type="ECO:0000256" key="4">
    <source>
        <dbReference type="ARBA" id="ARBA00023262"/>
    </source>
</evidence>
<name>A0ABN8NEU1_9CNID</name>
<evidence type="ECO:0000313" key="6">
    <source>
        <dbReference type="Proteomes" id="UP001159405"/>
    </source>
</evidence>
<dbReference type="Gene3D" id="3.30.1300.40">
    <property type="match status" value="1"/>
</dbReference>
<reference evidence="5 6" key="1">
    <citation type="submission" date="2022-05" db="EMBL/GenBank/DDBJ databases">
        <authorList>
            <consortium name="Genoscope - CEA"/>
            <person name="William W."/>
        </authorList>
    </citation>
    <scope>NUCLEOTIDE SEQUENCE [LARGE SCALE GENOMIC DNA]</scope>
</reference>